<reference evidence="2" key="1">
    <citation type="submission" date="2016-10" db="EMBL/GenBank/DDBJ databases">
        <authorList>
            <person name="Varghese N."/>
            <person name="Submissions S."/>
        </authorList>
    </citation>
    <scope>NUCLEOTIDE SEQUENCE [LARGE SCALE GENOMIC DNA]</scope>
    <source>
        <strain evidence="2">CGMCC 1.11012</strain>
    </source>
</reference>
<accession>A0A1G8Q0G8</accession>
<evidence type="ECO:0000313" key="2">
    <source>
        <dbReference type="Proteomes" id="UP000199050"/>
    </source>
</evidence>
<protein>
    <submittedName>
        <fullName evidence="1">Uncharacterized protein</fullName>
    </submittedName>
</protein>
<dbReference type="STRING" id="1174501.SAMN05216192_110126"/>
<gene>
    <name evidence="1" type="ORF">SAMN05216192_110126</name>
</gene>
<keyword evidence="2" id="KW-1185">Reference proteome</keyword>
<organism evidence="1 2">
    <name type="scientific">Paenibacillus typhae</name>
    <dbReference type="NCBI Taxonomy" id="1174501"/>
    <lineage>
        <taxon>Bacteria</taxon>
        <taxon>Bacillati</taxon>
        <taxon>Bacillota</taxon>
        <taxon>Bacilli</taxon>
        <taxon>Bacillales</taxon>
        <taxon>Paenibacillaceae</taxon>
        <taxon>Paenibacillus</taxon>
    </lineage>
</organism>
<dbReference type="AlphaFoldDB" id="A0A1G8Q0G8"/>
<sequence>MADGTAIPLAVRAAGDGQTDREHREEQYQALVEQIEPGDIPYIRLGELIEVHLAEQEDADYELTDVILLTDGSYKYSMPDNGPQTVVIRGGAGSFELGIHPAAFLSSSTSDYEPGATLRGFRLSGMSGGELQDIYFVLRTDAGSVGPSL</sequence>
<proteinExistence type="predicted"/>
<evidence type="ECO:0000313" key="1">
    <source>
        <dbReference type="EMBL" id="SDI98242.1"/>
    </source>
</evidence>
<dbReference type="EMBL" id="FNDX01000010">
    <property type="protein sequence ID" value="SDI98242.1"/>
    <property type="molecule type" value="Genomic_DNA"/>
</dbReference>
<dbReference type="Proteomes" id="UP000199050">
    <property type="component" value="Unassembled WGS sequence"/>
</dbReference>
<name>A0A1G8Q0G8_9BACL</name>